<evidence type="ECO:0000313" key="2">
    <source>
        <dbReference type="Proteomes" id="UP000712045"/>
    </source>
</evidence>
<dbReference type="RefSeq" id="WP_205081106.1">
    <property type="nucleotide sequence ID" value="NZ_JAFEUF010000007.1"/>
</dbReference>
<gene>
    <name evidence="1" type="ORF">JS521_02795</name>
</gene>
<organism evidence="1 2">
    <name type="scientific">Streptomyces durocortorensis</name>
    <dbReference type="NCBI Taxonomy" id="2811104"/>
    <lineage>
        <taxon>Bacteria</taxon>
        <taxon>Bacillati</taxon>
        <taxon>Actinomycetota</taxon>
        <taxon>Actinomycetes</taxon>
        <taxon>Kitasatosporales</taxon>
        <taxon>Streptomycetaceae</taxon>
        <taxon>Streptomyces</taxon>
    </lineage>
</organism>
<proteinExistence type="predicted"/>
<protein>
    <submittedName>
        <fullName evidence="1">Uncharacterized protein</fullName>
    </submittedName>
</protein>
<sequence length="169" mass="19529">MTIGLRLDWRLDGHGWADCTVTDLHASIVLTASSITSAPEEFLTALARLTVGEMESRAQFEAEPTAYRWIFYREDEHVWVRVLELRDGSDHDNKGTELWSSQYAIDELVRAAIRCFDHVARTYGESGYRGKWGEHFPRTELEALRRLWNDRRHLHSAQPGPHQPRGGER</sequence>
<reference evidence="1 2" key="1">
    <citation type="submission" date="2021-02" db="EMBL/GenBank/DDBJ databases">
        <title>Genome Streptomyces sp. RHZ10.</title>
        <authorList>
            <person name="Besaury L."/>
        </authorList>
    </citation>
    <scope>NUCLEOTIDE SEQUENCE [LARGE SCALE GENOMIC DNA]</scope>
    <source>
        <strain evidence="1 2">RHZ10</strain>
    </source>
</reference>
<accession>A0ABS2HTJ3</accession>
<name>A0ABS2HTJ3_9ACTN</name>
<evidence type="ECO:0000313" key="1">
    <source>
        <dbReference type="EMBL" id="MBM7052833.1"/>
    </source>
</evidence>
<comment type="caution">
    <text evidence="1">The sequence shown here is derived from an EMBL/GenBank/DDBJ whole genome shotgun (WGS) entry which is preliminary data.</text>
</comment>
<dbReference type="Proteomes" id="UP000712045">
    <property type="component" value="Unassembled WGS sequence"/>
</dbReference>
<keyword evidence="2" id="KW-1185">Reference proteome</keyword>
<dbReference type="EMBL" id="JAFEUF010000007">
    <property type="protein sequence ID" value="MBM7052833.1"/>
    <property type="molecule type" value="Genomic_DNA"/>
</dbReference>